<proteinExistence type="predicted"/>
<organism evidence="1 2">
    <name type="scientific">Hypoxylon rubiginosum</name>
    <dbReference type="NCBI Taxonomy" id="110542"/>
    <lineage>
        <taxon>Eukaryota</taxon>
        <taxon>Fungi</taxon>
        <taxon>Dikarya</taxon>
        <taxon>Ascomycota</taxon>
        <taxon>Pezizomycotina</taxon>
        <taxon>Sordariomycetes</taxon>
        <taxon>Xylariomycetidae</taxon>
        <taxon>Xylariales</taxon>
        <taxon>Hypoxylaceae</taxon>
        <taxon>Hypoxylon</taxon>
    </lineage>
</organism>
<name>A0ACB9YXC6_9PEZI</name>
<reference evidence="1 2" key="1">
    <citation type="journal article" date="2022" name="New Phytol.">
        <title>Ecological generalism drives hyperdiversity of secondary metabolite gene clusters in xylarialean endophytes.</title>
        <authorList>
            <person name="Franco M.E.E."/>
            <person name="Wisecaver J.H."/>
            <person name="Arnold A.E."/>
            <person name="Ju Y.M."/>
            <person name="Slot J.C."/>
            <person name="Ahrendt S."/>
            <person name="Moore L.P."/>
            <person name="Eastman K.E."/>
            <person name="Scott K."/>
            <person name="Konkel Z."/>
            <person name="Mondo S.J."/>
            <person name="Kuo A."/>
            <person name="Hayes R.D."/>
            <person name="Haridas S."/>
            <person name="Andreopoulos B."/>
            <person name="Riley R."/>
            <person name="LaButti K."/>
            <person name="Pangilinan J."/>
            <person name="Lipzen A."/>
            <person name="Amirebrahimi M."/>
            <person name="Yan J."/>
            <person name="Adam C."/>
            <person name="Keymanesh K."/>
            <person name="Ng V."/>
            <person name="Louie K."/>
            <person name="Northen T."/>
            <person name="Drula E."/>
            <person name="Henrissat B."/>
            <person name="Hsieh H.M."/>
            <person name="Youens-Clark K."/>
            <person name="Lutzoni F."/>
            <person name="Miadlikowska J."/>
            <person name="Eastwood D.C."/>
            <person name="Hamelin R.C."/>
            <person name="Grigoriev I.V."/>
            <person name="U'Ren J.M."/>
        </authorList>
    </citation>
    <scope>NUCLEOTIDE SEQUENCE [LARGE SCALE GENOMIC DNA]</scope>
    <source>
        <strain evidence="1 2">CBS 119005</strain>
    </source>
</reference>
<comment type="caution">
    <text evidence="1">The sequence shown here is derived from an EMBL/GenBank/DDBJ whole genome shotgun (WGS) entry which is preliminary data.</text>
</comment>
<evidence type="ECO:0000313" key="1">
    <source>
        <dbReference type="EMBL" id="KAI4863565.1"/>
    </source>
</evidence>
<keyword evidence="2" id="KW-1185">Reference proteome</keyword>
<dbReference type="Proteomes" id="UP001497700">
    <property type="component" value="Unassembled WGS sequence"/>
</dbReference>
<sequence length="875" mass="95795">MAVTISQVSFEHHRIALGIGETSPRISWRYEGNVSSWSQSGYSVEVARQGENQDDPLQVDLFHANSSNSLLVPWPTVSLTSAESATIRVRAYGEDDQPDTPWSDPVSVETGLLTEDAWSGALMISADKETEKDLPHQPLLFRKEFSVAGGIEKARLYITAYGLYQASINGETVGTGVLAPGWQSYNHRLVYDTYDVTNLLLAGENAFGIHVGEGWYAGRLGYGAGNRNLWGDTPGTMALLVVTLTDGTQVVVRTDQTWQASTGAIITSELYNGEVYDSRLEQTGWSSTGFQASDTAEWIGVKELKSPYDQLAAPDGPPIRRIEEVKLQQVLTSPTGKTILDFGQNLVGWLRLRIAGPEGSTIKLVHAEVLENGEIATRPLRNASQTDLFTLSGKGVQIWEPTFTYHGFRYVTVDGWPTDDTPLDENAITAIVVHSDMEETGSFECSDPLINKLHRNVQWSMKGNFMSVPTDCPQRDERLGWTGDSHAFSPTANFLYDTSGFWRGWLKDFQSEQVEGAPPLVIPSVPAAGPVAPTAIWGDAIVVNPWNTYRSSADLEALRAQYTGAKAWLDSGIPRSTVGLWNQSTFQLGDWLDPLAPPDDAGRATTSSSYVADAYLVYVTGLVAQMASELGLEEDKSRYEESAADLKVAFREAWMSSDGIVANETQTGLALPLYFDLFEDDEQATAAASRLQKIVVANDYLVGTGFAGTHLLGLALTKHNMTDTFYRMLLQTTVPSWLYQVKMGATTTWERWDSLLPDGSLNPGEMTSFNHYAVGSVANWIYQVVGGLAPVDPGWKTVRVNVIPGGNITWAKASYLSPYGKISTQWEVDETGFHLLLDVPPNVYADVTLPGGGQSQRVGSGTHEFSDAEFRLGID</sequence>
<gene>
    <name evidence="1" type="ORF">F4820DRAFT_368784</name>
</gene>
<accession>A0ACB9YXC6</accession>
<protein>
    <submittedName>
        <fullName evidence="1">Glycoside hydrolase family 78 protein</fullName>
    </submittedName>
</protein>
<dbReference type="EMBL" id="MU393501">
    <property type="protein sequence ID" value="KAI4863565.1"/>
    <property type="molecule type" value="Genomic_DNA"/>
</dbReference>
<evidence type="ECO:0000313" key="2">
    <source>
        <dbReference type="Proteomes" id="UP001497700"/>
    </source>
</evidence>
<keyword evidence="1" id="KW-0378">Hydrolase</keyword>